<dbReference type="InterPro" id="IPR020449">
    <property type="entry name" value="Tscrpt_reg_AraC-type_HTH"/>
</dbReference>
<organism evidence="5 6">
    <name type="scientific">Pullulanibacillus pueri</name>
    <dbReference type="NCBI Taxonomy" id="1437324"/>
    <lineage>
        <taxon>Bacteria</taxon>
        <taxon>Bacillati</taxon>
        <taxon>Bacillota</taxon>
        <taxon>Bacilli</taxon>
        <taxon>Bacillales</taxon>
        <taxon>Sporolactobacillaceae</taxon>
        <taxon>Pullulanibacillus</taxon>
    </lineage>
</organism>
<evidence type="ECO:0000313" key="6">
    <source>
        <dbReference type="Proteomes" id="UP000656813"/>
    </source>
</evidence>
<dbReference type="GO" id="GO:0003700">
    <property type="term" value="F:DNA-binding transcription factor activity"/>
    <property type="evidence" value="ECO:0007669"/>
    <property type="project" value="InterPro"/>
</dbReference>
<dbReference type="SMART" id="SM00342">
    <property type="entry name" value="HTH_ARAC"/>
    <property type="match status" value="1"/>
</dbReference>
<keyword evidence="6" id="KW-1185">Reference proteome</keyword>
<dbReference type="PANTHER" id="PTHR43280:SF28">
    <property type="entry name" value="HTH-TYPE TRANSCRIPTIONAL ACTIVATOR RHAS"/>
    <property type="match status" value="1"/>
</dbReference>
<dbReference type="InterPro" id="IPR037923">
    <property type="entry name" value="HTH-like"/>
</dbReference>
<dbReference type="Gene3D" id="2.60.120.280">
    <property type="entry name" value="Regulatory protein AraC"/>
    <property type="match status" value="1"/>
</dbReference>
<dbReference type="PROSITE" id="PS00041">
    <property type="entry name" value="HTH_ARAC_FAMILY_1"/>
    <property type="match status" value="1"/>
</dbReference>
<accession>A0A8J2ZYZ3</accession>
<keyword evidence="3" id="KW-0804">Transcription</keyword>
<dbReference type="SUPFAM" id="SSF51215">
    <property type="entry name" value="Regulatory protein AraC"/>
    <property type="match status" value="1"/>
</dbReference>
<proteinExistence type="predicted"/>
<dbReference type="PANTHER" id="PTHR43280">
    <property type="entry name" value="ARAC-FAMILY TRANSCRIPTIONAL REGULATOR"/>
    <property type="match status" value="1"/>
</dbReference>
<dbReference type="InterPro" id="IPR009057">
    <property type="entry name" value="Homeodomain-like_sf"/>
</dbReference>
<sequence length="282" mass="32949">MQEYSHEYADHWFYTPSPFEKASGIWPIRAGRTSSKPHYKIGPRFITYYSLHFVLDGKGEFSQGAFKKTLRPGDIFCLYPKQTHQYRTDPKHCLQMFWFAFDGRQAQSLLQRIGLNEHSPFIADLISKEVRSTIEDLGNKFSDLKESEILDRISLIYKLFYQLSNRALEKNLVKKITSQNWLKRSIDYMNTHYAEGISVTDVAKYVGLHRSYFTSSFIKKMNMGPLQYLLSLKMNKASHMLKATNYTITEIALSIGYSDLYSFSRAFKSYFGQSPKQFRECQ</sequence>
<dbReference type="PRINTS" id="PR00032">
    <property type="entry name" value="HTHARAC"/>
</dbReference>
<dbReference type="AlphaFoldDB" id="A0A8J2ZYZ3"/>
<feature type="domain" description="HTH araC/xylS-type" evidence="4">
    <location>
        <begin position="183"/>
        <end position="281"/>
    </location>
</feature>
<evidence type="ECO:0000313" key="5">
    <source>
        <dbReference type="EMBL" id="GGH85871.1"/>
    </source>
</evidence>
<dbReference type="PROSITE" id="PS01124">
    <property type="entry name" value="HTH_ARAC_FAMILY_2"/>
    <property type="match status" value="1"/>
</dbReference>
<gene>
    <name evidence="5" type="primary">msmR</name>
    <name evidence="5" type="ORF">GCM10007096_32260</name>
</gene>
<evidence type="ECO:0000256" key="3">
    <source>
        <dbReference type="ARBA" id="ARBA00023163"/>
    </source>
</evidence>
<keyword evidence="1" id="KW-0805">Transcription regulation</keyword>
<dbReference type="InterPro" id="IPR018060">
    <property type="entry name" value="HTH_AraC"/>
</dbReference>
<evidence type="ECO:0000259" key="4">
    <source>
        <dbReference type="PROSITE" id="PS01124"/>
    </source>
</evidence>
<dbReference type="Pfam" id="PF02311">
    <property type="entry name" value="AraC_binding"/>
    <property type="match status" value="1"/>
</dbReference>
<dbReference type="GO" id="GO:0043565">
    <property type="term" value="F:sequence-specific DNA binding"/>
    <property type="evidence" value="ECO:0007669"/>
    <property type="project" value="InterPro"/>
</dbReference>
<keyword evidence="2" id="KW-0238">DNA-binding</keyword>
<dbReference type="EMBL" id="BMFV01000029">
    <property type="protein sequence ID" value="GGH85871.1"/>
    <property type="molecule type" value="Genomic_DNA"/>
</dbReference>
<dbReference type="Pfam" id="PF12833">
    <property type="entry name" value="HTH_18"/>
    <property type="match status" value="1"/>
</dbReference>
<dbReference type="InterPro" id="IPR018062">
    <property type="entry name" value="HTH_AraC-typ_CS"/>
</dbReference>
<dbReference type="InterPro" id="IPR003313">
    <property type="entry name" value="AraC-bd"/>
</dbReference>
<protein>
    <submittedName>
        <fullName evidence="5">Msm operon regulatory protein</fullName>
    </submittedName>
</protein>
<evidence type="ECO:0000256" key="2">
    <source>
        <dbReference type="ARBA" id="ARBA00023125"/>
    </source>
</evidence>
<dbReference type="SUPFAM" id="SSF46689">
    <property type="entry name" value="Homeodomain-like"/>
    <property type="match status" value="2"/>
</dbReference>
<dbReference type="RefSeq" id="WP_188498417.1">
    <property type="nucleotide sequence ID" value="NZ_BMFV01000029.1"/>
</dbReference>
<name>A0A8J2ZYZ3_9BACL</name>
<comment type="caution">
    <text evidence="5">The sequence shown here is derived from an EMBL/GenBank/DDBJ whole genome shotgun (WGS) entry which is preliminary data.</text>
</comment>
<reference evidence="5" key="1">
    <citation type="journal article" date="2014" name="Int. J. Syst. Evol. Microbiol.">
        <title>Complete genome sequence of Corynebacterium casei LMG S-19264T (=DSM 44701T), isolated from a smear-ripened cheese.</title>
        <authorList>
            <consortium name="US DOE Joint Genome Institute (JGI-PGF)"/>
            <person name="Walter F."/>
            <person name="Albersmeier A."/>
            <person name="Kalinowski J."/>
            <person name="Ruckert C."/>
        </authorList>
    </citation>
    <scope>NUCLEOTIDE SEQUENCE</scope>
    <source>
        <strain evidence="5">CGMCC 1.12777</strain>
    </source>
</reference>
<reference evidence="5" key="2">
    <citation type="submission" date="2020-09" db="EMBL/GenBank/DDBJ databases">
        <authorList>
            <person name="Sun Q."/>
            <person name="Zhou Y."/>
        </authorList>
    </citation>
    <scope>NUCLEOTIDE SEQUENCE</scope>
    <source>
        <strain evidence="5">CGMCC 1.12777</strain>
    </source>
</reference>
<dbReference type="Gene3D" id="1.10.10.60">
    <property type="entry name" value="Homeodomain-like"/>
    <property type="match status" value="2"/>
</dbReference>
<evidence type="ECO:0000256" key="1">
    <source>
        <dbReference type="ARBA" id="ARBA00023015"/>
    </source>
</evidence>
<dbReference type="Proteomes" id="UP000656813">
    <property type="component" value="Unassembled WGS sequence"/>
</dbReference>